<sequence>MIIAQKEVEHKNFPRGATRGLPTKTTILVLYLPKHAYLQSSYETRCINTGMIAPIKCCTINDYMYAFLQT</sequence>
<feature type="non-terminal residue" evidence="1">
    <location>
        <position position="1"/>
    </location>
</feature>
<gene>
    <name evidence="1" type="ORF">CR513_54878</name>
</gene>
<dbReference type="EMBL" id="QJKJ01013472">
    <property type="protein sequence ID" value="RDX66358.1"/>
    <property type="molecule type" value="Genomic_DNA"/>
</dbReference>
<protein>
    <submittedName>
        <fullName evidence="1">Uncharacterized protein</fullName>
    </submittedName>
</protein>
<keyword evidence="2" id="KW-1185">Reference proteome</keyword>
<comment type="caution">
    <text evidence="1">The sequence shown here is derived from an EMBL/GenBank/DDBJ whole genome shotgun (WGS) entry which is preliminary data.</text>
</comment>
<reference evidence="1" key="1">
    <citation type="submission" date="2018-05" db="EMBL/GenBank/DDBJ databases">
        <title>Draft genome of Mucuna pruriens seed.</title>
        <authorList>
            <person name="Nnadi N.E."/>
            <person name="Vos R."/>
            <person name="Hasami M.H."/>
            <person name="Devisetty U.K."/>
            <person name="Aguiy J.C."/>
        </authorList>
    </citation>
    <scope>NUCLEOTIDE SEQUENCE [LARGE SCALE GENOMIC DNA]</scope>
    <source>
        <strain evidence="1">JCA_2017</strain>
    </source>
</reference>
<evidence type="ECO:0000313" key="2">
    <source>
        <dbReference type="Proteomes" id="UP000257109"/>
    </source>
</evidence>
<organism evidence="1 2">
    <name type="scientific">Mucuna pruriens</name>
    <name type="common">Velvet bean</name>
    <name type="synonym">Dolichos pruriens</name>
    <dbReference type="NCBI Taxonomy" id="157652"/>
    <lineage>
        <taxon>Eukaryota</taxon>
        <taxon>Viridiplantae</taxon>
        <taxon>Streptophyta</taxon>
        <taxon>Embryophyta</taxon>
        <taxon>Tracheophyta</taxon>
        <taxon>Spermatophyta</taxon>
        <taxon>Magnoliopsida</taxon>
        <taxon>eudicotyledons</taxon>
        <taxon>Gunneridae</taxon>
        <taxon>Pentapetalae</taxon>
        <taxon>rosids</taxon>
        <taxon>fabids</taxon>
        <taxon>Fabales</taxon>
        <taxon>Fabaceae</taxon>
        <taxon>Papilionoideae</taxon>
        <taxon>50 kb inversion clade</taxon>
        <taxon>NPAAA clade</taxon>
        <taxon>indigoferoid/millettioid clade</taxon>
        <taxon>Phaseoleae</taxon>
        <taxon>Mucuna</taxon>
    </lineage>
</organism>
<dbReference type="AlphaFoldDB" id="A0A371EJX3"/>
<name>A0A371EJX3_MUCPR</name>
<dbReference type="OrthoDB" id="1838623at2759"/>
<evidence type="ECO:0000313" key="1">
    <source>
        <dbReference type="EMBL" id="RDX66358.1"/>
    </source>
</evidence>
<proteinExistence type="predicted"/>
<dbReference type="Proteomes" id="UP000257109">
    <property type="component" value="Unassembled WGS sequence"/>
</dbReference>
<accession>A0A371EJX3</accession>